<dbReference type="Gene3D" id="3.80.10.10">
    <property type="entry name" value="Ribonuclease Inhibitor"/>
    <property type="match status" value="1"/>
</dbReference>
<dbReference type="AlphaFoldDB" id="A0A9N9JHS8"/>
<comment type="caution">
    <text evidence="1">The sequence shown here is derived from an EMBL/GenBank/DDBJ whole genome shotgun (WGS) entry which is preliminary data.</text>
</comment>
<reference evidence="1" key="1">
    <citation type="submission" date="2021-06" db="EMBL/GenBank/DDBJ databases">
        <authorList>
            <person name="Kallberg Y."/>
            <person name="Tangrot J."/>
            <person name="Rosling A."/>
        </authorList>
    </citation>
    <scope>NUCLEOTIDE SEQUENCE</scope>
    <source>
        <strain evidence="1">IN212</strain>
    </source>
</reference>
<dbReference type="EMBL" id="CAJVPZ010051900">
    <property type="protein sequence ID" value="CAG8779783.1"/>
    <property type="molecule type" value="Genomic_DNA"/>
</dbReference>
<evidence type="ECO:0000313" key="1">
    <source>
        <dbReference type="EMBL" id="CAG8779783.1"/>
    </source>
</evidence>
<keyword evidence="2" id="KW-1185">Reference proteome</keyword>
<dbReference type="SUPFAM" id="SSF52047">
    <property type="entry name" value="RNI-like"/>
    <property type="match status" value="1"/>
</dbReference>
<dbReference type="Proteomes" id="UP000789396">
    <property type="component" value="Unassembled WGS sequence"/>
</dbReference>
<organism evidence="1 2">
    <name type="scientific">Racocetra fulgida</name>
    <dbReference type="NCBI Taxonomy" id="60492"/>
    <lineage>
        <taxon>Eukaryota</taxon>
        <taxon>Fungi</taxon>
        <taxon>Fungi incertae sedis</taxon>
        <taxon>Mucoromycota</taxon>
        <taxon>Glomeromycotina</taxon>
        <taxon>Glomeromycetes</taxon>
        <taxon>Diversisporales</taxon>
        <taxon>Gigasporaceae</taxon>
        <taxon>Racocetra</taxon>
    </lineage>
</organism>
<evidence type="ECO:0000313" key="2">
    <source>
        <dbReference type="Proteomes" id="UP000789396"/>
    </source>
</evidence>
<protein>
    <submittedName>
        <fullName evidence="1">7653_t:CDS:1</fullName>
    </submittedName>
</protein>
<dbReference type="InterPro" id="IPR032675">
    <property type="entry name" value="LRR_dom_sf"/>
</dbReference>
<sequence>MPNLKELTLEVLTQEVMLSIIENCPNLTHLILKGYRPFPHDQIFKDLIQKLQITHLTITFLYSNSVISESSILSKEFLPPSLKYLVIHCGLITIYLDSLLDDCCYMKLKRLIIHIMKSFLYNSTNNSQFDDITDKYL</sequence>
<feature type="non-terminal residue" evidence="1">
    <location>
        <position position="137"/>
    </location>
</feature>
<gene>
    <name evidence="1" type="ORF">RFULGI_LOCUS15713</name>
</gene>
<accession>A0A9N9JHS8</accession>
<name>A0A9N9JHS8_9GLOM</name>
<proteinExistence type="predicted"/>